<comment type="caution">
    <text evidence="3">The sequence shown here is derived from an EMBL/GenBank/DDBJ whole genome shotgun (WGS) entry which is preliminary data.</text>
</comment>
<dbReference type="Gene3D" id="1.20.1260.10">
    <property type="match status" value="2"/>
</dbReference>
<feature type="domain" description="DUF305" evidence="2">
    <location>
        <begin position="137"/>
        <end position="217"/>
    </location>
</feature>
<dbReference type="AlphaFoldDB" id="A0A5B6T7V9"/>
<dbReference type="Proteomes" id="UP000324133">
    <property type="component" value="Unassembled WGS sequence"/>
</dbReference>
<gene>
    <name evidence="3" type="ORF">FOA19_22935</name>
</gene>
<keyword evidence="4" id="KW-1185">Reference proteome</keyword>
<evidence type="ECO:0000313" key="3">
    <source>
        <dbReference type="EMBL" id="KAA3436007.1"/>
    </source>
</evidence>
<evidence type="ECO:0000259" key="2">
    <source>
        <dbReference type="Pfam" id="PF03713"/>
    </source>
</evidence>
<dbReference type="PANTHER" id="PTHR36933">
    <property type="entry name" value="SLL0788 PROTEIN"/>
    <property type="match status" value="1"/>
</dbReference>
<reference evidence="3 4" key="1">
    <citation type="submission" date="2019-07" db="EMBL/GenBank/DDBJ databases">
        <title>Rufibacter sp. nov., isolated from lake sediment.</title>
        <authorList>
            <person name="Qu J.-H."/>
        </authorList>
    </citation>
    <scope>NUCLEOTIDE SEQUENCE [LARGE SCALE GENOMIC DNA]</scope>
    <source>
        <strain evidence="3 4">NBS58-1</strain>
    </source>
</reference>
<evidence type="ECO:0000256" key="1">
    <source>
        <dbReference type="SAM" id="MobiDB-lite"/>
    </source>
</evidence>
<sequence>METNLANHKWTYIFFCLSLFLSACNQESGQSEKASGSERTEDHSAHDMQAPSSNTMMDLMHQNMTAMHEAKMTGDLDRDFAALMALHHEGALKMAQEEAENGQDTMLVNMAKNTLATQKEEQEQLQKYAESRQSAAGDTAASRKLMQSMEAAMADMDHTTAGTTDQHFAKLMGMHHQSGIDMAKAYLAGAKAPEIRKMAQKIIDEQQNEKQKLDNWLEQHPQ</sequence>
<dbReference type="OrthoDB" id="8603558at2"/>
<name>A0A5B6T7V9_9BACT</name>
<organism evidence="3 4">
    <name type="scientific">Rufibacter hautae</name>
    <dbReference type="NCBI Taxonomy" id="2595005"/>
    <lineage>
        <taxon>Bacteria</taxon>
        <taxon>Pseudomonadati</taxon>
        <taxon>Bacteroidota</taxon>
        <taxon>Cytophagia</taxon>
        <taxon>Cytophagales</taxon>
        <taxon>Hymenobacteraceae</taxon>
        <taxon>Rufibacter</taxon>
    </lineage>
</organism>
<feature type="region of interest" description="Disordered" evidence="1">
    <location>
        <begin position="30"/>
        <end position="52"/>
    </location>
</feature>
<protein>
    <submittedName>
        <fullName evidence="3">DUF305 domain-containing protein</fullName>
    </submittedName>
</protein>
<dbReference type="InterPro" id="IPR005183">
    <property type="entry name" value="DUF305_CopM-like"/>
</dbReference>
<dbReference type="RefSeq" id="WP_149093217.1">
    <property type="nucleotide sequence ID" value="NZ_VKKY01000004.1"/>
</dbReference>
<feature type="domain" description="DUF305" evidence="2">
    <location>
        <begin position="36"/>
        <end position="128"/>
    </location>
</feature>
<dbReference type="PANTHER" id="PTHR36933:SF1">
    <property type="entry name" value="SLL0788 PROTEIN"/>
    <property type="match status" value="1"/>
</dbReference>
<accession>A0A5B6T7V9</accession>
<dbReference type="Pfam" id="PF03713">
    <property type="entry name" value="DUF305"/>
    <property type="match status" value="2"/>
</dbReference>
<dbReference type="InterPro" id="IPR012347">
    <property type="entry name" value="Ferritin-like"/>
</dbReference>
<evidence type="ECO:0000313" key="4">
    <source>
        <dbReference type="Proteomes" id="UP000324133"/>
    </source>
</evidence>
<dbReference type="EMBL" id="VKKY01000004">
    <property type="protein sequence ID" value="KAA3436007.1"/>
    <property type="molecule type" value="Genomic_DNA"/>
</dbReference>
<feature type="compositionally biased region" description="Basic and acidic residues" evidence="1">
    <location>
        <begin position="35"/>
        <end position="46"/>
    </location>
</feature>
<proteinExistence type="predicted"/>